<dbReference type="InterPro" id="IPR045372">
    <property type="entry name" value="YidB"/>
</dbReference>
<dbReference type="EMBL" id="QNRR01000007">
    <property type="protein sequence ID" value="RBP41397.1"/>
    <property type="molecule type" value="Genomic_DNA"/>
</dbReference>
<reference evidence="1 2" key="1">
    <citation type="submission" date="2018-06" db="EMBL/GenBank/DDBJ databases">
        <title>Genomic Encyclopedia of Type Strains, Phase IV (KMG-IV): sequencing the most valuable type-strain genomes for metagenomic binning, comparative biology and taxonomic classification.</title>
        <authorList>
            <person name="Goeker M."/>
        </authorList>
    </citation>
    <scope>NUCLEOTIDE SEQUENCE [LARGE SCALE GENOMIC DNA]</scope>
    <source>
        <strain evidence="1 2">DSM 25532</strain>
    </source>
</reference>
<dbReference type="Proteomes" id="UP000253426">
    <property type="component" value="Unassembled WGS sequence"/>
</dbReference>
<keyword evidence="2" id="KW-1185">Reference proteome</keyword>
<dbReference type="AlphaFoldDB" id="A0A366HFU1"/>
<name>A0A366HFU1_9BACT</name>
<dbReference type="InterPro" id="IPR027405">
    <property type="entry name" value="YidB-like"/>
</dbReference>
<dbReference type="Pfam" id="PF20159">
    <property type="entry name" value="YidB"/>
    <property type="match status" value="1"/>
</dbReference>
<gene>
    <name evidence="1" type="ORF">DES53_107229</name>
</gene>
<accession>A0A366HFU1</accession>
<comment type="caution">
    <text evidence="1">The sequence shown here is derived from an EMBL/GenBank/DDBJ whole genome shotgun (WGS) entry which is preliminary data.</text>
</comment>
<protein>
    <submittedName>
        <fullName evidence="1">Uncharacterized protein DUF937</fullName>
    </submittedName>
</protein>
<dbReference type="Gene3D" id="1.10.10.690">
    <property type="entry name" value="YidB-like"/>
    <property type="match status" value="1"/>
</dbReference>
<proteinExistence type="predicted"/>
<evidence type="ECO:0000313" key="1">
    <source>
        <dbReference type="EMBL" id="RBP41397.1"/>
    </source>
</evidence>
<organism evidence="1 2">
    <name type="scientific">Roseimicrobium gellanilyticum</name>
    <dbReference type="NCBI Taxonomy" id="748857"/>
    <lineage>
        <taxon>Bacteria</taxon>
        <taxon>Pseudomonadati</taxon>
        <taxon>Verrucomicrobiota</taxon>
        <taxon>Verrucomicrobiia</taxon>
        <taxon>Verrucomicrobiales</taxon>
        <taxon>Verrucomicrobiaceae</taxon>
        <taxon>Roseimicrobium</taxon>
    </lineage>
</organism>
<dbReference type="SUPFAM" id="SSF140804">
    <property type="entry name" value="YidB-like"/>
    <property type="match status" value="1"/>
</dbReference>
<evidence type="ECO:0000313" key="2">
    <source>
        <dbReference type="Proteomes" id="UP000253426"/>
    </source>
</evidence>
<sequence length="149" mass="15235">MGMIDTLLESLTGKKGNDAAVAAGGQDPLAAALSSLLEKNGGLQGLMSKFSKGGLGEVFTSWVGMGENQSVKSSQIEDVLGSDQVKGLAAQLGVDPSKASGFLADYLPKIVDKLTPSGQIDSAENQQQQGLDDLLPSLLSSLTGGKQQA</sequence>
<dbReference type="OrthoDB" id="9795283at2"/>